<evidence type="ECO:0000313" key="1">
    <source>
        <dbReference type="EMBL" id="KAK1278010.1"/>
    </source>
</evidence>
<sequence length="61" mass="6651">MVGRAWVIKDGPPLARGLHHHVMRSSQTALSYSRARHGRSGTVHPFTFGRRIGAATVRSSA</sequence>
<gene>
    <name evidence="1" type="ORF">QJS04_geneDACA022674</name>
</gene>
<dbReference type="Proteomes" id="UP001179952">
    <property type="component" value="Unassembled WGS sequence"/>
</dbReference>
<accession>A0AAV9BMU2</accession>
<evidence type="ECO:0000313" key="2">
    <source>
        <dbReference type="Proteomes" id="UP001179952"/>
    </source>
</evidence>
<reference evidence="1" key="2">
    <citation type="submission" date="2023-06" db="EMBL/GenBank/DDBJ databases">
        <authorList>
            <person name="Ma L."/>
            <person name="Liu K.-W."/>
            <person name="Li Z."/>
            <person name="Hsiao Y.-Y."/>
            <person name="Qi Y."/>
            <person name="Fu T."/>
            <person name="Tang G."/>
            <person name="Zhang D."/>
            <person name="Sun W.-H."/>
            <person name="Liu D.-K."/>
            <person name="Li Y."/>
            <person name="Chen G.-Z."/>
            <person name="Liu X.-D."/>
            <person name="Liao X.-Y."/>
            <person name="Jiang Y.-T."/>
            <person name="Yu X."/>
            <person name="Hao Y."/>
            <person name="Huang J."/>
            <person name="Zhao X.-W."/>
            <person name="Ke S."/>
            <person name="Chen Y.-Y."/>
            <person name="Wu W.-L."/>
            <person name="Hsu J.-L."/>
            <person name="Lin Y.-F."/>
            <person name="Huang M.-D."/>
            <person name="Li C.-Y."/>
            <person name="Huang L."/>
            <person name="Wang Z.-W."/>
            <person name="Zhao X."/>
            <person name="Zhong W.-Y."/>
            <person name="Peng D.-H."/>
            <person name="Ahmad S."/>
            <person name="Lan S."/>
            <person name="Zhang J.-S."/>
            <person name="Tsai W.-C."/>
            <person name="Van De Peer Y."/>
            <person name="Liu Z.-J."/>
        </authorList>
    </citation>
    <scope>NUCLEOTIDE SEQUENCE</scope>
    <source>
        <strain evidence="1">SCP</strain>
        <tissue evidence="1">Leaves</tissue>
    </source>
</reference>
<name>A0AAV9BMU2_ACOGR</name>
<comment type="caution">
    <text evidence="1">The sequence shown here is derived from an EMBL/GenBank/DDBJ whole genome shotgun (WGS) entry which is preliminary data.</text>
</comment>
<dbReference type="AlphaFoldDB" id="A0AAV9BMU2"/>
<reference evidence="1" key="1">
    <citation type="journal article" date="2023" name="Nat. Commun.">
        <title>Diploid and tetraploid genomes of Acorus and the evolution of monocots.</title>
        <authorList>
            <person name="Ma L."/>
            <person name="Liu K.W."/>
            <person name="Li Z."/>
            <person name="Hsiao Y.Y."/>
            <person name="Qi Y."/>
            <person name="Fu T."/>
            <person name="Tang G.D."/>
            <person name="Zhang D."/>
            <person name="Sun W.H."/>
            <person name="Liu D.K."/>
            <person name="Li Y."/>
            <person name="Chen G.Z."/>
            <person name="Liu X.D."/>
            <person name="Liao X.Y."/>
            <person name="Jiang Y.T."/>
            <person name="Yu X."/>
            <person name="Hao Y."/>
            <person name="Huang J."/>
            <person name="Zhao X.W."/>
            <person name="Ke S."/>
            <person name="Chen Y.Y."/>
            <person name="Wu W.L."/>
            <person name="Hsu J.L."/>
            <person name="Lin Y.F."/>
            <person name="Huang M.D."/>
            <person name="Li C.Y."/>
            <person name="Huang L."/>
            <person name="Wang Z.W."/>
            <person name="Zhao X."/>
            <person name="Zhong W.Y."/>
            <person name="Peng D.H."/>
            <person name="Ahmad S."/>
            <person name="Lan S."/>
            <person name="Zhang J.S."/>
            <person name="Tsai W.C."/>
            <person name="Van de Peer Y."/>
            <person name="Liu Z.J."/>
        </authorList>
    </citation>
    <scope>NUCLEOTIDE SEQUENCE</scope>
    <source>
        <strain evidence="1">SCP</strain>
    </source>
</reference>
<keyword evidence="2" id="KW-1185">Reference proteome</keyword>
<organism evidence="1 2">
    <name type="scientific">Acorus gramineus</name>
    <name type="common">Dwarf sweet flag</name>
    <dbReference type="NCBI Taxonomy" id="55184"/>
    <lineage>
        <taxon>Eukaryota</taxon>
        <taxon>Viridiplantae</taxon>
        <taxon>Streptophyta</taxon>
        <taxon>Embryophyta</taxon>
        <taxon>Tracheophyta</taxon>
        <taxon>Spermatophyta</taxon>
        <taxon>Magnoliopsida</taxon>
        <taxon>Liliopsida</taxon>
        <taxon>Acoraceae</taxon>
        <taxon>Acorus</taxon>
    </lineage>
</organism>
<protein>
    <submittedName>
        <fullName evidence="1">Uncharacterized protein</fullName>
    </submittedName>
</protein>
<proteinExistence type="predicted"/>
<dbReference type="EMBL" id="JAUJYN010000002">
    <property type="protein sequence ID" value="KAK1278010.1"/>
    <property type="molecule type" value="Genomic_DNA"/>
</dbReference>